<gene>
    <name evidence="6" type="ORF">GOBAR_AA21173</name>
</gene>
<feature type="region of interest" description="Disordered" evidence="4">
    <location>
        <begin position="655"/>
        <end position="755"/>
    </location>
</feature>
<feature type="compositionally biased region" description="Polar residues" evidence="4">
    <location>
        <begin position="733"/>
        <end position="744"/>
    </location>
</feature>
<dbReference type="Proteomes" id="UP000239757">
    <property type="component" value="Unassembled WGS sequence"/>
</dbReference>
<feature type="compositionally biased region" description="Basic and acidic residues" evidence="4">
    <location>
        <begin position="416"/>
        <end position="425"/>
    </location>
</feature>
<dbReference type="GO" id="GO:0006974">
    <property type="term" value="P:DNA damage response"/>
    <property type="evidence" value="ECO:0007669"/>
    <property type="project" value="UniProtKB-KW"/>
</dbReference>
<evidence type="ECO:0000256" key="1">
    <source>
        <dbReference type="ARBA" id="ARBA00004123"/>
    </source>
</evidence>
<dbReference type="OrthoDB" id="342264at2759"/>
<comment type="subcellular location">
    <subcellularLocation>
        <location evidence="1">Nucleus</location>
    </subcellularLocation>
</comment>
<dbReference type="AlphaFoldDB" id="A0A2P5X836"/>
<dbReference type="PANTHER" id="PTHR23196:SF1">
    <property type="entry name" value="PAX-INTERACTING PROTEIN 1"/>
    <property type="match status" value="1"/>
</dbReference>
<evidence type="ECO:0000256" key="3">
    <source>
        <dbReference type="ARBA" id="ARBA00023242"/>
    </source>
</evidence>
<dbReference type="Pfam" id="PF16589">
    <property type="entry name" value="BRCT_2"/>
    <property type="match status" value="1"/>
</dbReference>
<protein>
    <recommendedName>
        <fullName evidence="5">BRCT domain-containing protein</fullName>
    </recommendedName>
</protein>
<feature type="compositionally biased region" description="Basic and acidic residues" evidence="4">
    <location>
        <begin position="676"/>
        <end position="694"/>
    </location>
</feature>
<dbReference type="InterPro" id="IPR036420">
    <property type="entry name" value="BRCT_dom_sf"/>
</dbReference>
<name>A0A2P5X836_GOSBA</name>
<feature type="region of interest" description="Disordered" evidence="4">
    <location>
        <begin position="386"/>
        <end position="425"/>
    </location>
</feature>
<evidence type="ECO:0000256" key="4">
    <source>
        <dbReference type="SAM" id="MobiDB-lite"/>
    </source>
</evidence>
<reference evidence="6 7" key="1">
    <citation type="submission" date="2015-01" db="EMBL/GenBank/DDBJ databases">
        <title>Genome of allotetraploid Gossypium barbadense reveals genomic plasticity and fiber elongation in cotton evolution.</title>
        <authorList>
            <person name="Chen X."/>
            <person name="Liu X."/>
            <person name="Zhao B."/>
            <person name="Zheng H."/>
            <person name="Hu Y."/>
            <person name="Lu G."/>
            <person name="Yang C."/>
            <person name="Chen J."/>
            <person name="Shan C."/>
            <person name="Zhang L."/>
            <person name="Zhou Y."/>
            <person name="Wang L."/>
            <person name="Guo W."/>
            <person name="Bai Y."/>
            <person name="Ruan J."/>
            <person name="Shangguan X."/>
            <person name="Mao Y."/>
            <person name="Jiang J."/>
            <person name="Zhu Y."/>
            <person name="Lei J."/>
            <person name="Kang H."/>
            <person name="Chen S."/>
            <person name="He X."/>
            <person name="Wang R."/>
            <person name="Wang Y."/>
            <person name="Chen J."/>
            <person name="Wang L."/>
            <person name="Yu S."/>
            <person name="Wang B."/>
            <person name="Wei J."/>
            <person name="Song S."/>
            <person name="Lu X."/>
            <person name="Gao Z."/>
            <person name="Gu W."/>
            <person name="Deng X."/>
            <person name="Ma D."/>
            <person name="Wang S."/>
            <person name="Liang W."/>
            <person name="Fang L."/>
            <person name="Cai C."/>
            <person name="Zhu X."/>
            <person name="Zhou B."/>
            <person name="Zhang Y."/>
            <person name="Chen Z."/>
            <person name="Xu S."/>
            <person name="Zhu R."/>
            <person name="Wang S."/>
            <person name="Zhang T."/>
            <person name="Zhao G."/>
        </authorList>
    </citation>
    <scope>NUCLEOTIDE SEQUENCE [LARGE SCALE GENOMIC DNA]</scope>
    <source>
        <strain evidence="7">cv. Xinhai21</strain>
        <tissue evidence="6">Leaf</tissue>
    </source>
</reference>
<evidence type="ECO:0000259" key="5">
    <source>
        <dbReference type="Pfam" id="PF16589"/>
    </source>
</evidence>
<dbReference type="Gene3D" id="3.40.50.10190">
    <property type="entry name" value="BRCT domain"/>
    <property type="match status" value="1"/>
</dbReference>
<feature type="region of interest" description="Disordered" evidence="4">
    <location>
        <begin position="1"/>
        <end position="34"/>
    </location>
</feature>
<dbReference type="PANTHER" id="PTHR23196">
    <property type="entry name" value="PAX TRANSCRIPTION ACTIVATION DOMAIN INTERACTING PROTEIN"/>
    <property type="match status" value="1"/>
</dbReference>
<dbReference type="EMBL" id="KZ665484">
    <property type="protein sequence ID" value="PPR99485.1"/>
    <property type="molecule type" value="Genomic_DNA"/>
</dbReference>
<feature type="compositionally biased region" description="Basic and acidic residues" evidence="4">
    <location>
        <begin position="804"/>
        <end position="814"/>
    </location>
</feature>
<evidence type="ECO:0000313" key="6">
    <source>
        <dbReference type="EMBL" id="PPR99485.1"/>
    </source>
</evidence>
<dbReference type="InterPro" id="IPR051579">
    <property type="entry name" value="DDR_Transcriptional_Reg"/>
</dbReference>
<feature type="compositionally biased region" description="Polar residues" evidence="4">
    <location>
        <begin position="534"/>
        <end position="551"/>
    </location>
</feature>
<dbReference type="InterPro" id="IPR001357">
    <property type="entry name" value="BRCT_dom"/>
</dbReference>
<feature type="region of interest" description="Disordered" evidence="4">
    <location>
        <begin position="803"/>
        <end position="823"/>
    </location>
</feature>
<dbReference type="CDD" id="cd18432">
    <property type="entry name" value="BRCT_PAXIP1_rpt6_like"/>
    <property type="match status" value="1"/>
</dbReference>
<accession>A0A2P5X836</accession>
<feature type="compositionally biased region" description="Polar residues" evidence="4">
    <location>
        <begin position="387"/>
        <end position="398"/>
    </location>
</feature>
<feature type="compositionally biased region" description="Polar residues" evidence="4">
    <location>
        <begin position="699"/>
        <end position="726"/>
    </location>
</feature>
<proteinExistence type="predicted"/>
<keyword evidence="3" id="KW-0539">Nucleus</keyword>
<organism evidence="6 7">
    <name type="scientific">Gossypium barbadense</name>
    <name type="common">Sea Island cotton</name>
    <name type="synonym">Hibiscus barbadensis</name>
    <dbReference type="NCBI Taxonomy" id="3634"/>
    <lineage>
        <taxon>Eukaryota</taxon>
        <taxon>Viridiplantae</taxon>
        <taxon>Streptophyta</taxon>
        <taxon>Embryophyta</taxon>
        <taxon>Tracheophyta</taxon>
        <taxon>Spermatophyta</taxon>
        <taxon>Magnoliopsida</taxon>
        <taxon>eudicotyledons</taxon>
        <taxon>Gunneridae</taxon>
        <taxon>Pentapetalae</taxon>
        <taxon>rosids</taxon>
        <taxon>malvids</taxon>
        <taxon>Malvales</taxon>
        <taxon>Malvaceae</taxon>
        <taxon>Malvoideae</taxon>
        <taxon>Gossypium</taxon>
    </lineage>
</organism>
<keyword evidence="2" id="KW-0227">DNA damage</keyword>
<feature type="compositionally biased region" description="Polar residues" evidence="4">
    <location>
        <begin position="512"/>
        <end position="521"/>
    </location>
</feature>
<feature type="domain" description="BRCT" evidence="5">
    <location>
        <begin position="904"/>
        <end position="989"/>
    </location>
</feature>
<evidence type="ECO:0000256" key="2">
    <source>
        <dbReference type="ARBA" id="ARBA00022763"/>
    </source>
</evidence>
<feature type="region of interest" description="Disordered" evidence="4">
    <location>
        <begin position="507"/>
        <end position="587"/>
    </location>
</feature>
<evidence type="ECO:0000313" key="7">
    <source>
        <dbReference type="Proteomes" id="UP000239757"/>
    </source>
</evidence>
<dbReference type="GO" id="GO:0005634">
    <property type="term" value="C:nucleus"/>
    <property type="evidence" value="ECO:0007669"/>
    <property type="project" value="UniProtKB-SubCell"/>
</dbReference>
<sequence length="1020" mass="111926">MGSIGDTNGEFKPSDINPSTDFADGETQPFEFDSQFPVSPFCVEDGLETQILNLGEETQVLDFGGETQVLDDLDYCENIETQLLDAVDVSVVLDSEGEGTDGTEVFDDGDEVSDDEVVIGDCGRSIGHEEKESLEQCRASTEECRSSGIYVPTATPDVKAVSEGKPGSVQRFTSVRAASLRASGLAARNARNAALWEMNTESCSNQTDSRFSNQCTVDSKGLNLKVVENISQRQDQNSINFRVGCPTARKLFAEDCFTENKELSRNSEVADAREDLLEAPDCDGPLAGLSYIDSQEPGELSQANALDFVERFVNDKLMELDNEVDFGKSTGGNSKLISCAKGLQSLAKRTIERSTAGEAGNFEWDDFREDEGGGDIYRRMKEEFYGNRSQAQKSSTNLRKPKGKKLNESCNVDQPKSGDKRTAHSESKLLMCKLKDNDKTLQEGQMNFGKNLSNEFDEQFNSDSSIGQLEPTGAKTDAAEELNDVGFDTQIAAEAIEALFNGEAATEPKANQGVQSISKGSSKAPFRGKEGKRISSTSRKGVSCSDATRFTRQSKRSKLNEDSSVLLEKHSKNVGKESSVTTPVSDCKKGRKRIKEVGFLQESRIGSTDVKLSGMSNANGQLSILHSDQSGEHGNGNVKLSIDVHLELISKSIGNHVPSYPRKRRSSRKMPVGLGESDKMEAQPRKPAQPDDNGKPTAMQKTSRGNNRSTCIPSSTRRTARSSVNTCPLPYFSDQNSEGKLSHQSLDKQGSDADELNCNLSDKNGRMISKRKIGPKAAKAITHAGGNPGAISLSNAENLTVNVDSEKSPKEKSRSPGSLCTTPTNHLTPINAASPVCMGEEYYKQSCKKNLLKASLTKELRSLCPNEAEPISPLKDMRKRRNLADVRVLFSNHLDEDILKQQKKGRRVLITPKTKPGKETISRLVTAVHGQAIERTGRSSMKDDKIPDDLLVLSCEEDYEICVPFLEKGTAVYSSELLLNGIVTQKLDYQRHRLFEDHVRRTRSTIWMKKDNKFHPVTKA</sequence>